<dbReference type="InterPro" id="IPR001647">
    <property type="entry name" value="HTH_TetR"/>
</dbReference>
<gene>
    <name evidence="4" type="ORF">EDM56_16835</name>
</gene>
<dbReference type="GO" id="GO:0003677">
    <property type="term" value="F:DNA binding"/>
    <property type="evidence" value="ECO:0007669"/>
    <property type="project" value="UniProtKB-UniRule"/>
</dbReference>
<dbReference type="AlphaFoldDB" id="A0A3M8DH52"/>
<keyword evidence="1 2" id="KW-0238">DNA-binding</keyword>
<dbReference type="InterPro" id="IPR009057">
    <property type="entry name" value="Homeodomain-like_sf"/>
</dbReference>
<keyword evidence="5" id="KW-1185">Reference proteome</keyword>
<dbReference type="Pfam" id="PF00440">
    <property type="entry name" value="TetR_N"/>
    <property type="match status" value="1"/>
</dbReference>
<accession>A0A3M8DH52</accession>
<dbReference type="InterPro" id="IPR023772">
    <property type="entry name" value="DNA-bd_HTH_TetR-type_CS"/>
</dbReference>
<dbReference type="Gene3D" id="1.10.357.10">
    <property type="entry name" value="Tetracycline Repressor, domain 2"/>
    <property type="match status" value="1"/>
</dbReference>
<evidence type="ECO:0000256" key="2">
    <source>
        <dbReference type="PROSITE-ProRule" id="PRU00335"/>
    </source>
</evidence>
<sequence length="206" mass="24339">MTTRRERKKRETRQKIFNAAIKLFKEHGFESTTIDMISEEADVARGTIFLHFASKEAILAHWGYDRLQEIEERRDEWDYGDSCKQRVLRIYKILNEVNIQNYDFMKVLLESSMKHRQIFDSEKNANVELRQLFADLIEEAQDKGRLKTKFNPLVVANMLENIYYNALYDWVRSEGAWPLEEIMDEKVSIVFEGMDNEGVLTTKGLT</sequence>
<dbReference type="RefSeq" id="WP_122919026.1">
    <property type="nucleotide sequence ID" value="NZ_RHHQ01000012.1"/>
</dbReference>
<dbReference type="SUPFAM" id="SSF48498">
    <property type="entry name" value="Tetracyclin repressor-like, C-terminal domain"/>
    <property type="match status" value="1"/>
</dbReference>
<comment type="caution">
    <text evidence="4">The sequence shown here is derived from an EMBL/GenBank/DDBJ whole genome shotgun (WGS) entry which is preliminary data.</text>
</comment>
<dbReference type="Pfam" id="PF17932">
    <property type="entry name" value="TetR_C_24"/>
    <property type="match status" value="1"/>
</dbReference>
<dbReference type="EMBL" id="RHHQ01000012">
    <property type="protein sequence ID" value="RNB87328.1"/>
    <property type="molecule type" value="Genomic_DNA"/>
</dbReference>
<dbReference type="PANTHER" id="PTHR43479">
    <property type="entry name" value="ACREF/ENVCD OPERON REPRESSOR-RELATED"/>
    <property type="match status" value="1"/>
</dbReference>
<evidence type="ECO:0000313" key="4">
    <source>
        <dbReference type="EMBL" id="RNB87328.1"/>
    </source>
</evidence>
<evidence type="ECO:0000313" key="5">
    <source>
        <dbReference type="Proteomes" id="UP000271031"/>
    </source>
</evidence>
<protein>
    <submittedName>
        <fullName evidence="4">TetR/AcrR family transcriptional regulator</fullName>
    </submittedName>
</protein>
<dbReference type="InterPro" id="IPR041490">
    <property type="entry name" value="KstR2_TetR_C"/>
</dbReference>
<dbReference type="PRINTS" id="PR00455">
    <property type="entry name" value="HTHTETR"/>
</dbReference>
<organism evidence="4 5">
    <name type="scientific">Brevibacillus fluminis</name>
    <dbReference type="NCBI Taxonomy" id="511487"/>
    <lineage>
        <taxon>Bacteria</taxon>
        <taxon>Bacillati</taxon>
        <taxon>Bacillota</taxon>
        <taxon>Bacilli</taxon>
        <taxon>Bacillales</taxon>
        <taxon>Paenibacillaceae</taxon>
        <taxon>Brevibacillus</taxon>
    </lineage>
</organism>
<dbReference type="InterPro" id="IPR036271">
    <property type="entry name" value="Tet_transcr_reg_TetR-rel_C_sf"/>
</dbReference>
<dbReference type="OrthoDB" id="268339at2"/>
<evidence type="ECO:0000256" key="1">
    <source>
        <dbReference type="ARBA" id="ARBA00023125"/>
    </source>
</evidence>
<reference evidence="4 5" key="1">
    <citation type="submission" date="2018-10" db="EMBL/GenBank/DDBJ databases">
        <title>Phylogenomics of Brevibacillus.</title>
        <authorList>
            <person name="Dunlap C."/>
        </authorList>
    </citation>
    <scope>NUCLEOTIDE SEQUENCE [LARGE SCALE GENOMIC DNA]</scope>
    <source>
        <strain evidence="4 5">JCM 15716</strain>
    </source>
</reference>
<feature type="DNA-binding region" description="H-T-H motif" evidence="2">
    <location>
        <begin position="33"/>
        <end position="52"/>
    </location>
</feature>
<dbReference type="PROSITE" id="PS50977">
    <property type="entry name" value="HTH_TETR_2"/>
    <property type="match status" value="1"/>
</dbReference>
<dbReference type="SUPFAM" id="SSF46689">
    <property type="entry name" value="Homeodomain-like"/>
    <property type="match status" value="1"/>
</dbReference>
<dbReference type="PROSITE" id="PS01081">
    <property type="entry name" value="HTH_TETR_1"/>
    <property type="match status" value="1"/>
</dbReference>
<feature type="domain" description="HTH tetR-type" evidence="3">
    <location>
        <begin position="10"/>
        <end position="70"/>
    </location>
</feature>
<dbReference type="InterPro" id="IPR050624">
    <property type="entry name" value="HTH-type_Tx_Regulator"/>
</dbReference>
<proteinExistence type="predicted"/>
<dbReference type="Proteomes" id="UP000271031">
    <property type="component" value="Unassembled WGS sequence"/>
</dbReference>
<dbReference type="PANTHER" id="PTHR43479:SF11">
    <property type="entry name" value="ACREF_ENVCD OPERON REPRESSOR-RELATED"/>
    <property type="match status" value="1"/>
</dbReference>
<name>A0A3M8DH52_9BACL</name>
<evidence type="ECO:0000259" key="3">
    <source>
        <dbReference type="PROSITE" id="PS50977"/>
    </source>
</evidence>